<dbReference type="Pfam" id="PF23210">
    <property type="entry name" value="HEAT_Maestro_2"/>
    <property type="match status" value="1"/>
</dbReference>
<evidence type="ECO:0000259" key="1">
    <source>
        <dbReference type="Pfam" id="PF23210"/>
    </source>
</evidence>
<protein>
    <recommendedName>
        <fullName evidence="1">MROH2B-like HEAT-repeats domain-containing protein</fullName>
    </recommendedName>
</protein>
<evidence type="ECO:0000313" key="3">
    <source>
        <dbReference type="Proteomes" id="UP000050525"/>
    </source>
</evidence>
<name>A0A151NXZ2_ALLMI</name>
<gene>
    <name evidence="2" type="ORF">Y1Q_0006271</name>
</gene>
<evidence type="ECO:0000313" key="2">
    <source>
        <dbReference type="EMBL" id="KYO41469.1"/>
    </source>
</evidence>
<feature type="domain" description="MROH2B-like HEAT-repeats" evidence="1">
    <location>
        <begin position="3"/>
        <end position="59"/>
    </location>
</feature>
<proteinExistence type="predicted"/>
<organism evidence="2 3">
    <name type="scientific">Alligator mississippiensis</name>
    <name type="common">American alligator</name>
    <dbReference type="NCBI Taxonomy" id="8496"/>
    <lineage>
        <taxon>Eukaryota</taxon>
        <taxon>Metazoa</taxon>
        <taxon>Chordata</taxon>
        <taxon>Craniata</taxon>
        <taxon>Vertebrata</taxon>
        <taxon>Euteleostomi</taxon>
        <taxon>Archelosauria</taxon>
        <taxon>Archosauria</taxon>
        <taxon>Crocodylia</taxon>
        <taxon>Alligatoridae</taxon>
        <taxon>Alligatorinae</taxon>
        <taxon>Alligator</taxon>
    </lineage>
</organism>
<dbReference type="AlphaFoldDB" id="A0A151NXZ2"/>
<keyword evidence="3" id="KW-1185">Reference proteome</keyword>
<dbReference type="InterPro" id="IPR055408">
    <property type="entry name" value="HEAT_MROH2B-like"/>
</dbReference>
<sequence length="98" mass="11065">MVRDITRRVLQYYVTSCQDPDLKLTLIWSVTEISHAIQDADDSPSFQFTYKEELLGYMLVCGEQPWGPNCKGQGLHERGTNRFPGLLFASGPCLPLSI</sequence>
<dbReference type="EMBL" id="AKHW03001628">
    <property type="protein sequence ID" value="KYO41469.1"/>
    <property type="molecule type" value="Genomic_DNA"/>
</dbReference>
<dbReference type="Proteomes" id="UP000050525">
    <property type="component" value="Unassembled WGS sequence"/>
</dbReference>
<accession>A0A151NXZ2</accession>
<reference evidence="2 3" key="1">
    <citation type="journal article" date="2012" name="Genome Biol.">
        <title>Sequencing three crocodilian genomes to illuminate the evolution of archosaurs and amniotes.</title>
        <authorList>
            <person name="St John J.A."/>
            <person name="Braun E.L."/>
            <person name="Isberg S.R."/>
            <person name="Miles L.G."/>
            <person name="Chong A.Y."/>
            <person name="Gongora J."/>
            <person name="Dalzell P."/>
            <person name="Moran C."/>
            <person name="Bed'hom B."/>
            <person name="Abzhanov A."/>
            <person name="Burgess S.C."/>
            <person name="Cooksey A.M."/>
            <person name="Castoe T.A."/>
            <person name="Crawford N.G."/>
            <person name="Densmore L.D."/>
            <person name="Drew J.C."/>
            <person name="Edwards S.V."/>
            <person name="Faircloth B.C."/>
            <person name="Fujita M.K."/>
            <person name="Greenwold M.J."/>
            <person name="Hoffmann F.G."/>
            <person name="Howard J.M."/>
            <person name="Iguchi T."/>
            <person name="Janes D.E."/>
            <person name="Khan S.Y."/>
            <person name="Kohno S."/>
            <person name="de Koning A.J."/>
            <person name="Lance S.L."/>
            <person name="McCarthy F.M."/>
            <person name="McCormack J.E."/>
            <person name="Merchant M.E."/>
            <person name="Peterson D.G."/>
            <person name="Pollock D.D."/>
            <person name="Pourmand N."/>
            <person name="Raney B.J."/>
            <person name="Roessler K.A."/>
            <person name="Sanford J.R."/>
            <person name="Sawyer R.H."/>
            <person name="Schmidt C.J."/>
            <person name="Triplett E.W."/>
            <person name="Tuberville T.D."/>
            <person name="Venegas-Anaya M."/>
            <person name="Howard J.T."/>
            <person name="Jarvis E.D."/>
            <person name="Guillette L.J.Jr."/>
            <person name="Glenn T.C."/>
            <person name="Green R.E."/>
            <person name="Ray D.A."/>
        </authorList>
    </citation>
    <scope>NUCLEOTIDE SEQUENCE [LARGE SCALE GENOMIC DNA]</scope>
    <source>
        <strain evidence="2">KSC_2009_1</strain>
    </source>
</reference>
<comment type="caution">
    <text evidence="2">The sequence shown here is derived from an EMBL/GenBank/DDBJ whole genome shotgun (WGS) entry which is preliminary data.</text>
</comment>